<evidence type="ECO:0000313" key="2">
    <source>
        <dbReference type="Proteomes" id="UP001183535"/>
    </source>
</evidence>
<organism evidence="1 2">
    <name type="scientific">Streptomyces doudnae</name>
    <dbReference type="NCBI Taxonomy" id="3075536"/>
    <lineage>
        <taxon>Bacteria</taxon>
        <taxon>Bacillati</taxon>
        <taxon>Actinomycetota</taxon>
        <taxon>Actinomycetes</taxon>
        <taxon>Kitasatosporales</taxon>
        <taxon>Streptomycetaceae</taxon>
        <taxon>Streptomyces</taxon>
    </lineage>
</organism>
<dbReference type="SUPFAM" id="SSF54197">
    <property type="entry name" value="HIT-like"/>
    <property type="match status" value="1"/>
</dbReference>
<reference evidence="2" key="1">
    <citation type="submission" date="2023-07" db="EMBL/GenBank/DDBJ databases">
        <title>30 novel species of actinomycetes from the DSMZ collection.</title>
        <authorList>
            <person name="Nouioui I."/>
        </authorList>
    </citation>
    <scope>NUCLEOTIDE SEQUENCE [LARGE SCALE GENOMIC DNA]</scope>
    <source>
        <strain evidence="2">DSM 41981</strain>
    </source>
</reference>
<dbReference type="EMBL" id="JAVRES010000001">
    <property type="protein sequence ID" value="MDT0433107.1"/>
    <property type="molecule type" value="Genomic_DNA"/>
</dbReference>
<dbReference type="InterPro" id="IPR036265">
    <property type="entry name" value="HIT-like_sf"/>
</dbReference>
<accession>A0ABD5EFG6</accession>
<keyword evidence="2" id="KW-1185">Reference proteome</keyword>
<name>A0ABD5EFG6_9ACTN</name>
<sequence>MPPAGPARGSRPRPLATYVAQFAEAEGFAHVHFHVVPRTADLPAELRGPRVFGLLRQPQHLRVPDGTRDEIVRALHERLRPGPPAP</sequence>
<dbReference type="Proteomes" id="UP001183535">
    <property type="component" value="Unassembled WGS sequence"/>
</dbReference>
<dbReference type="AlphaFoldDB" id="A0ABD5EFG6"/>
<proteinExistence type="predicted"/>
<evidence type="ECO:0000313" key="1">
    <source>
        <dbReference type="EMBL" id="MDT0433107.1"/>
    </source>
</evidence>
<dbReference type="RefSeq" id="WP_237549259.1">
    <property type="nucleotide sequence ID" value="NZ_JAVRES010000001.1"/>
</dbReference>
<gene>
    <name evidence="1" type="ORF">RM877_00210</name>
</gene>
<evidence type="ECO:0008006" key="3">
    <source>
        <dbReference type="Google" id="ProtNLM"/>
    </source>
</evidence>
<comment type="caution">
    <text evidence="1">The sequence shown here is derived from an EMBL/GenBank/DDBJ whole genome shotgun (WGS) entry which is preliminary data.</text>
</comment>
<protein>
    <recommendedName>
        <fullName evidence="3">HIT domain-containing protein</fullName>
    </recommendedName>
</protein>